<dbReference type="Gene3D" id="3.20.80.10">
    <property type="entry name" value="Regulatory factor, effector binding domain"/>
    <property type="match status" value="1"/>
</dbReference>
<dbReference type="SMART" id="SM00871">
    <property type="entry name" value="AraC_E_bind"/>
    <property type="match status" value="1"/>
</dbReference>
<keyword evidence="2" id="KW-0238">DNA-binding</keyword>
<dbReference type="SUPFAM" id="SSF46689">
    <property type="entry name" value="Homeodomain-like"/>
    <property type="match status" value="2"/>
</dbReference>
<evidence type="ECO:0000259" key="4">
    <source>
        <dbReference type="PROSITE" id="PS01124"/>
    </source>
</evidence>
<dbReference type="InterPro" id="IPR018060">
    <property type="entry name" value="HTH_AraC"/>
</dbReference>
<dbReference type="Proteomes" id="UP000472839">
    <property type="component" value="Unassembled WGS sequence"/>
</dbReference>
<dbReference type="PANTHER" id="PTHR40055">
    <property type="entry name" value="TRANSCRIPTIONAL REGULATOR YGIV-RELATED"/>
    <property type="match status" value="1"/>
</dbReference>
<dbReference type="InterPro" id="IPR009057">
    <property type="entry name" value="Homeodomain-like_sf"/>
</dbReference>
<name>A0A6L4WPY5_9BACT</name>
<sequence>MQKKNTRDIHIDITNKTMSYIYQNIDTTINIDDLALSFNISKIHLHKIFKKQMKINIYESIKSIRLQKASNLLLTNKYSTITQIANICGYSSHSSFIKAFKNRFEQTPKEWRNAGHEVYSNRILKNSLLLNSMPTFDETKVRIVKTEDKKIYYIRQKGYIREEGKKKWQQLQAWALTYDLKQYQQIGIYHDNPAITQHNKCFYIAAISLDNEDKLLNTSLPSNILKGGLYAAFDIYSKEAEVGWFIKWVYHNWLPNSGFETTTDPSYVIMHKNHFLENNELDATFYLPICNT</sequence>
<dbReference type="GO" id="GO:0003700">
    <property type="term" value="F:DNA-binding transcription factor activity"/>
    <property type="evidence" value="ECO:0007669"/>
    <property type="project" value="InterPro"/>
</dbReference>
<dbReference type="InterPro" id="IPR018062">
    <property type="entry name" value="HTH_AraC-typ_CS"/>
</dbReference>
<dbReference type="PROSITE" id="PS00041">
    <property type="entry name" value="HTH_ARAC_FAMILY_1"/>
    <property type="match status" value="1"/>
</dbReference>
<evidence type="ECO:0000256" key="3">
    <source>
        <dbReference type="ARBA" id="ARBA00023163"/>
    </source>
</evidence>
<evidence type="ECO:0000256" key="2">
    <source>
        <dbReference type="ARBA" id="ARBA00023125"/>
    </source>
</evidence>
<dbReference type="Pfam" id="PF06445">
    <property type="entry name" value="GyrI-like"/>
    <property type="match status" value="1"/>
</dbReference>
<dbReference type="Gene3D" id="1.10.10.60">
    <property type="entry name" value="Homeodomain-like"/>
    <property type="match status" value="2"/>
</dbReference>
<keyword evidence="3" id="KW-0804">Transcription</keyword>
<dbReference type="GO" id="GO:0043565">
    <property type="term" value="F:sequence-specific DNA binding"/>
    <property type="evidence" value="ECO:0007669"/>
    <property type="project" value="InterPro"/>
</dbReference>
<dbReference type="InterPro" id="IPR029442">
    <property type="entry name" value="GyrI-like"/>
</dbReference>
<dbReference type="PROSITE" id="PS01124">
    <property type="entry name" value="HTH_ARAC_FAMILY_2"/>
    <property type="match status" value="1"/>
</dbReference>
<evidence type="ECO:0000313" key="5">
    <source>
        <dbReference type="EMBL" id="KAB7885707.1"/>
    </source>
</evidence>
<dbReference type="EMBL" id="WFKK01000053">
    <property type="protein sequence ID" value="KAB7885707.1"/>
    <property type="molecule type" value="Genomic_DNA"/>
</dbReference>
<dbReference type="InterPro" id="IPR050908">
    <property type="entry name" value="SmbC-like"/>
</dbReference>
<gene>
    <name evidence="5" type="ORF">GBG19_13695</name>
</gene>
<dbReference type="Pfam" id="PF12833">
    <property type="entry name" value="HTH_18"/>
    <property type="match status" value="1"/>
</dbReference>
<comment type="caution">
    <text evidence="5">The sequence shown here is derived from an EMBL/GenBank/DDBJ whole genome shotgun (WGS) entry which is preliminary data.</text>
</comment>
<feature type="domain" description="HTH araC/xylS-type" evidence="4">
    <location>
        <begin position="15"/>
        <end position="114"/>
    </location>
</feature>
<dbReference type="InterPro" id="IPR020449">
    <property type="entry name" value="Tscrpt_reg_AraC-type_HTH"/>
</dbReference>
<dbReference type="SMART" id="SM00342">
    <property type="entry name" value="HTH_ARAC"/>
    <property type="match status" value="1"/>
</dbReference>
<dbReference type="AlphaFoldDB" id="A0A6L4WPY5"/>
<evidence type="ECO:0000313" key="6">
    <source>
        <dbReference type="Proteomes" id="UP000472839"/>
    </source>
</evidence>
<accession>A0A6L4WPY5</accession>
<dbReference type="PRINTS" id="PR00032">
    <property type="entry name" value="HTHARAC"/>
</dbReference>
<proteinExistence type="predicted"/>
<organism evidence="5 6">
    <name type="scientific">Poseidonibacter ostreae</name>
    <dbReference type="NCBI Taxonomy" id="2654171"/>
    <lineage>
        <taxon>Bacteria</taxon>
        <taxon>Pseudomonadati</taxon>
        <taxon>Campylobacterota</taxon>
        <taxon>Epsilonproteobacteria</taxon>
        <taxon>Campylobacterales</taxon>
        <taxon>Arcobacteraceae</taxon>
        <taxon>Poseidonibacter</taxon>
    </lineage>
</organism>
<keyword evidence="1" id="KW-0805">Transcription regulation</keyword>
<reference evidence="5 6" key="1">
    <citation type="submission" date="2019-10" db="EMBL/GenBank/DDBJ databases">
        <title>Poseidonibacter ostreae sp. nov., isolated from the gut of the Ostrea denselamellosa.</title>
        <authorList>
            <person name="Choi A."/>
        </authorList>
    </citation>
    <scope>NUCLEOTIDE SEQUENCE [LARGE SCALE GENOMIC DNA]</scope>
    <source>
        <strain evidence="5 6">SJOD-M-33</strain>
    </source>
</reference>
<dbReference type="SUPFAM" id="SSF55136">
    <property type="entry name" value="Probable bacterial effector-binding domain"/>
    <property type="match status" value="1"/>
</dbReference>
<evidence type="ECO:0000256" key="1">
    <source>
        <dbReference type="ARBA" id="ARBA00023015"/>
    </source>
</evidence>
<protein>
    <submittedName>
        <fullName evidence="5">Helix-turn-helix domain-containing protein</fullName>
    </submittedName>
</protein>
<dbReference type="InterPro" id="IPR010499">
    <property type="entry name" value="AraC_E-bd"/>
</dbReference>
<dbReference type="PANTHER" id="PTHR40055:SF1">
    <property type="entry name" value="TRANSCRIPTIONAL REGULATOR YGIV-RELATED"/>
    <property type="match status" value="1"/>
</dbReference>
<dbReference type="InterPro" id="IPR011256">
    <property type="entry name" value="Reg_factor_effector_dom_sf"/>
</dbReference>